<gene>
    <name evidence="8" type="primary">CTA8</name>
    <name evidence="8" type="ORF">OHK93_008489</name>
</gene>
<feature type="domain" description="HSF-type DNA-binding" evidence="7">
    <location>
        <begin position="138"/>
        <end position="245"/>
    </location>
</feature>
<feature type="region of interest" description="Disordered" evidence="6">
    <location>
        <begin position="210"/>
        <end position="230"/>
    </location>
</feature>
<accession>A0AA43TRY1</accession>
<keyword evidence="9" id="KW-1185">Reference proteome</keyword>
<evidence type="ECO:0000256" key="1">
    <source>
        <dbReference type="ARBA" id="ARBA00004123"/>
    </source>
</evidence>
<dbReference type="PANTHER" id="PTHR10015">
    <property type="entry name" value="HEAT SHOCK TRANSCRIPTION FACTOR"/>
    <property type="match status" value="1"/>
</dbReference>
<feature type="compositionally biased region" description="Polar residues" evidence="6">
    <location>
        <begin position="479"/>
        <end position="527"/>
    </location>
</feature>
<sequence length="778" mass="85063">MTAETRTTRKRPAPGASPLGQTQLQNPSSMDYPTFQDQLPSTSNYPDPSSYATQGPKPFDPMPVGNKQARHGNQLQRRPYQPVVPVQNYTSAGNGAWQPGNAEGQLTNDDGWGAMPAFDDLDQKAAVAKKDAESRRKQIPPFVQKLSSFLDESRNTDLICWSESGDSFIVLDEDEFAKTLIPELFKHNNYASFVRQLNMYGFHKKVGLSDNSMRSSERKNKNPSEYSNPYFKRGRPNLLWLIQKPKTQGAKGGARGAKARQEDYDEEAEETYGRDNGSVSPKLDQIDDGVAYGAGRQNLLTMGNNVPPTPSQEQLSSVQRELSGIRETQFKITQMLQGVRREHAQLYGQAKAFHDLHEKHDTSINAILTFLATVYNKNLHSGQGGMGDMFPSSIPNNEQQRGNVVDMGDVPDDVKASKLSNQVRKLPRLIEAAKSSPVKTLQPPQSHMDQMDPSYDTDKLSPLTKFPYNKDTADKLKELNTSYNPWNPNSPQYQQTHSPTIQELSDASPSTRSSESPRMQPDTINKDSQSQQHQQQQQQPQIPQADIMSLLNNANAQNASFSPNAPMDFSEALSHLQNSGGNTPLTPGQRQNMLQLMGDEYPQGPDNANTLAFPSPPAGNQDSVSGSLAPFDRTSNNLDQIGHIIREQGANINNLSNTLTPLSPSGSIPGVEPTNTNYNPSYDALDIDNIFNSNDYFADAGQPGTDFGALDFGTQGDGSGLPDFDFGDTGAGGDIPGFGADGVDDGQDGVGLTPGERVREMDSGEEGTSPANTVNTIE</sequence>
<dbReference type="Pfam" id="PF00447">
    <property type="entry name" value="HSF_DNA-bind"/>
    <property type="match status" value="1"/>
</dbReference>
<feature type="compositionally biased region" description="Polar residues" evidence="6">
    <location>
        <begin position="769"/>
        <end position="778"/>
    </location>
</feature>
<organism evidence="8 9">
    <name type="scientific">Ramalina farinacea</name>
    <dbReference type="NCBI Taxonomy" id="258253"/>
    <lineage>
        <taxon>Eukaryota</taxon>
        <taxon>Fungi</taxon>
        <taxon>Dikarya</taxon>
        <taxon>Ascomycota</taxon>
        <taxon>Pezizomycotina</taxon>
        <taxon>Lecanoromycetes</taxon>
        <taxon>OSLEUM clade</taxon>
        <taxon>Lecanoromycetidae</taxon>
        <taxon>Lecanorales</taxon>
        <taxon>Lecanorineae</taxon>
        <taxon>Ramalinaceae</taxon>
        <taxon>Ramalina</taxon>
    </lineage>
</organism>
<keyword evidence="3" id="KW-0238">DNA-binding</keyword>
<dbReference type="InterPro" id="IPR036388">
    <property type="entry name" value="WH-like_DNA-bd_sf"/>
</dbReference>
<comment type="subcellular location">
    <subcellularLocation>
        <location evidence="1">Nucleus</location>
    </subcellularLocation>
</comment>
<name>A0AA43TRY1_9LECA</name>
<feature type="compositionally biased region" description="Polar residues" evidence="6">
    <location>
        <begin position="437"/>
        <end position="448"/>
    </location>
</feature>
<feature type="compositionally biased region" description="Low complexity" evidence="6">
    <location>
        <begin position="528"/>
        <end position="542"/>
    </location>
</feature>
<comment type="similarity">
    <text evidence="2 5">Belongs to the HSF family.</text>
</comment>
<dbReference type="InterPro" id="IPR000232">
    <property type="entry name" value="HSF_DNA-bd"/>
</dbReference>
<dbReference type="GO" id="GO:0003700">
    <property type="term" value="F:DNA-binding transcription factor activity"/>
    <property type="evidence" value="ECO:0007669"/>
    <property type="project" value="InterPro"/>
</dbReference>
<evidence type="ECO:0000256" key="2">
    <source>
        <dbReference type="ARBA" id="ARBA00006403"/>
    </source>
</evidence>
<reference evidence="8" key="1">
    <citation type="journal article" date="2023" name="Genome Biol. Evol.">
        <title>First Whole Genome Sequence and Flow Cytometry Genome Size Data for the Lichen-Forming Fungus Ramalina farinacea (Ascomycota).</title>
        <authorList>
            <person name="Llewellyn T."/>
            <person name="Mian S."/>
            <person name="Hill R."/>
            <person name="Leitch I.J."/>
            <person name="Gaya E."/>
        </authorList>
    </citation>
    <scope>NUCLEOTIDE SEQUENCE</scope>
    <source>
        <strain evidence="8">LIQ254RAFAR</strain>
    </source>
</reference>
<dbReference type="SUPFAM" id="SSF46785">
    <property type="entry name" value="Winged helix' DNA-binding domain"/>
    <property type="match status" value="1"/>
</dbReference>
<proteinExistence type="inferred from homology"/>
<evidence type="ECO:0000256" key="5">
    <source>
        <dbReference type="RuleBase" id="RU004020"/>
    </source>
</evidence>
<dbReference type="Gene3D" id="1.10.10.10">
    <property type="entry name" value="Winged helix-like DNA-binding domain superfamily/Winged helix DNA-binding domain"/>
    <property type="match status" value="1"/>
</dbReference>
<feature type="compositionally biased region" description="Gly residues" evidence="6">
    <location>
        <begin position="729"/>
        <end position="740"/>
    </location>
</feature>
<feature type="region of interest" description="Disordered" evidence="6">
    <location>
        <begin position="727"/>
        <end position="778"/>
    </location>
</feature>
<feature type="region of interest" description="Disordered" evidence="6">
    <location>
        <begin position="247"/>
        <end position="284"/>
    </location>
</feature>
<feature type="compositionally biased region" description="Polar residues" evidence="6">
    <location>
        <begin position="19"/>
        <end position="53"/>
    </location>
</feature>
<dbReference type="SMART" id="SM00415">
    <property type="entry name" value="HSF"/>
    <property type="match status" value="1"/>
</dbReference>
<protein>
    <submittedName>
        <fullName evidence="8">Heat shock transcription factor</fullName>
    </submittedName>
</protein>
<evidence type="ECO:0000256" key="4">
    <source>
        <dbReference type="ARBA" id="ARBA00023242"/>
    </source>
</evidence>
<dbReference type="AlphaFoldDB" id="A0AA43TRY1"/>
<keyword evidence="8" id="KW-0346">Stress response</keyword>
<evidence type="ECO:0000313" key="9">
    <source>
        <dbReference type="Proteomes" id="UP001161017"/>
    </source>
</evidence>
<evidence type="ECO:0000313" key="8">
    <source>
        <dbReference type="EMBL" id="MDI1489211.1"/>
    </source>
</evidence>
<evidence type="ECO:0000259" key="7">
    <source>
        <dbReference type="SMART" id="SM00415"/>
    </source>
</evidence>
<dbReference type="PRINTS" id="PR00056">
    <property type="entry name" value="HSFDOMAIN"/>
</dbReference>
<dbReference type="FunFam" id="1.10.10.10:FF:000173">
    <property type="entry name" value="Heat shock transcription factor Hsf1"/>
    <property type="match status" value="1"/>
</dbReference>
<dbReference type="GO" id="GO:0005634">
    <property type="term" value="C:nucleus"/>
    <property type="evidence" value="ECO:0007669"/>
    <property type="project" value="UniProtKB-SubCell"/>
</dbReference>
<dbReference type="InterPro" id="IPR036390">
    <property type="entry name" value="WH_DNA-bd_sf"/>
</dbReference>
<keyword evidence="4" id="KW-0539">Nucleus</keyword>
<dbReference type="GO" id="GO:0043565">
    <property type="term" value="F:sequence-specific DNA binding"/>
    <property type="evidence" value="ECO:0007669"/>
    <property type="project" value="InterPro"/>
</dbReference>
<comment type="caution">
    <text evidence="8">The sequence shown here is derived from an EMBL/GenBank/DDBJ whole genome shotgun (WGS) entry which is preliminary data.</text>
</comment>
<dbReference type="EMBL" id="JAPUFD010000009">
    <property type="protein sequence ID" value="MDI1489211.1"/>
    <property type="molecule type" value="Genomic_DNA"/>
</dbReference>
<feature type="region of interest" description="Disordered" evidence="6">
    <location>
        <begin position="434"/>
        <end position="542"/>
    </location>
</feature>
<evidence type="ECO:0000256" key="6">
    <source>
        <dbReference type="SAM" id="MobiDB-lite"/>
    </source>
</evidence>
<feature type="region of interest" description="Disordered" evidence="6">
    <location>
        <begin position="1"/>
        <end position="76"/>
    </location>
</feature>
<evidence type="ECO:0000256" key="3">
    <source>
        <dbReference type="ARBA" id="ARBA00023125"/>
    </source>
</evidence>
<dbReference type="PANTHER" id="PTHR10015:SF427">
    <property type="entry name" value="HEAT SHOCK FACTOR PROTEIN"/>
    <property type="match status" value="1"/>
</dbReference>
<dbReference type="Proteomes" id="UP001161017">
    <property type="component" value="Unassembled WGS sequence"/>
</dbReference>